<sequence>MAALLAFLLLVAANAGRPKLPGAAFIEPTAVRLGLRAHRHVRQPIYKRTELHSSPQGRAANPVDIQTLWANLEAIKLDAAGDGLVPGEIPLPGDQRLERRTSISPTSF</sequence>
<name>A0A0G4H4D6_VITBC</name>
<feature type="chain" id="PRO_5011955205" evidence="2">
    <location>
        <begin position="16"/>
        <end position="108"/>
    </location>
</feature>
<keyword evidence="4" id="KW-1185">Reference proteome</keyword>
<gene>
    <name evidence="3" type="ORF">Vbra_6579</name>
</gene>
<protein>
    <submittedName>
        <fullName evidence="3">Uncharacterized protein</fullName>
    </submittedName>
</protein>
<dbReference type="EMBL" id="CDMY01000990">
    <property type="protein sequence ID" value="CEM38636.1"/>
    <property type="molecule type" value="Genomic_DNA"/>
</dbReference>
<evidence type="ECO:0000256" key="2">
    <source>
        <dbReference type="SAM" id="SignalP"/>
    </source>
</evidence>
<keyword evidence="2" id="KW-0732">Signal</keyword>
<dbReference type="AlphaFoldDB" id="A0A0G4H4D6"/>
<dbReference type="Proteomes" id="UP000041254">
    <property type="component" value="Unassembled WGS sequence"/>
</dbReference>
<dbReference type="VEuPathDB" id="CryptoDB:Vbra_6579"/>
<accession>A0A0G4H4D6</accession>
<proteinExistence type="predicted"/>
<evidence type="ECO:0000313" key="3">
    <source>
        <dbReference type="EMBL" id="CEM38636.1"/>
    </source>
</evidence>
<dbReference type="InParanoid" id="A0A0G4H4D6"/>
<organism evidence="3 4">
    <name type="scientific">Vitrella brassicaformis (strain CCMP3155)</name>
    <dbReference type="NCBI Taxonomy" id="1169540"/>
    <lineage>
        <taxon>Eukaryota</taxon>
        <taxon>Sar</taxon>
        <taxon>Alveolata</taxon>
        <taxon>Colpodellida</taxon>
        <taxon>Vitrellaceae</taxon>
        <taxon>Vitrella</taxon>
    </lineage>
</organism>
<reference evidence="3 4" key="1">
    <citation type="submission" date="2014-11" db="EMBL/GenBank/DDBJ databases">
        <authorList>
            <person name="Zhu J."/>
            <person name="Qi W."/>
            <person name="Song R."/>
        </authorList>
    </citation>
    <scope>NUCLEOTIDE SEQUENCE [LARGE SCALE GENOMIC DNA]</scope>
</reference>
<evidence type="ECO:0000256" key="1">
    <source>
        <dbReference type="SAM" id="MobiDB-lite"/>
    </source>
</evidence>
<evidence type="ECO:0000313" key="4">
    <source>
        <dbReference type="Proteomes" id="UP000041254"/>
    </source>
</evidence>
<feature type="signal peptide" evidence="2">
    <location>
        <begin position="1"/>
        <end position="15"/>
    </location>
</feature>
<feature type="region of interest" description="Disordered" evidence="1">
    <location>
        <begin position="88"/>
        <end position="108"/>
    </location>
</feature>